<dbReference type="InParanoid" id="A0A423X460"/>
<sequence length="136" mass="14299">MFEQFSLRHIPAVIDSTASTMTLGGIWPMLNPSGAMREFGFPSRIANAPAAAPVMVTGQVRTTAIGLLVSIFYCQGRLDVVDTVMAVTGAYAGLVDSYVVWREGGGPPMALFRLVSSGLIAAWGFAGLTEAAADGW</sequence>
<dbReference type="Pfam" id="PF14087">
    <property type="entry name" value="DUF4267"/>
    <property type="match status" value="1"/>
</dbReference>
<name>A0A423X460_9PEZI</name>
<gene>
    <name evidence="1" type="ORF">VPNG_05110</name>
</gene>
<dbReference type="AlphaFoldDB" id="A0A423X460"/>
<accession>A0A423X460</accession>
<protein>
    <submittedName>
        <fullName evidence="1">Uncharacterized protein</fullName>
    </submittedName>
</protein>
<comment type="caution">
    <text evidence="1">The sequence shown here is derived from an EMBL/GenBank/DDBJ whole genome shotgun (WGS) entry which is preliminary data.</text>
</comment>
<dbReference type="EMBL" id="LKEB01000028">
    <property type="protein sequence ID" value="ROW10659.1"/>
    <property type="molecule type" value="Genomic_DNA"/>
</dbReference>
<reference evidence="1 2" key="1">
    <citation type="submission" date="2015-09" db="EMBL/GenBank/DDBJ databases">
        <title>Host preference determinants of Valsa canker pathogens revealed by comparative genomics.</title>
        <authorList>
            <person name="Yin Z."/>
            <person name="Huang L."/>
        </authorList>
    </citation>
    <scope>NUCLEOTIDE SEQUENCE [LARGE SCALE GENOMIC DNA]</scope>
    <source>
        <strain evidence="1 2">SXYLt</strain>
    </source>
</reference>
<organism evidence="1 2">
    <name type="scientific">Cytospora leucostoma</name>
    <dbReference type="NCBI Taxonomy" id="1230097"/>
    <lineage>
        <taxon>Eukaryota</taxon>
        <taxon>Fungi</taxon>
        <taxon>Dikarya</taxon>
        <taxon>Ascomycota</taxon>
        <taxon>Pezizomycotina</taxon>
        <taxon>Sordariomycetes</taxon>
        <taxon>Sordariomycetidae</taxon>
        <taxon>Diaporthales</taxon>
        <taxon>Cytosporaceae</taxon>
        <taxon>Cytospora</taxon>
    </lineage>
</organism>
<proteinExistence type="predicted"/>
<dbReference type="OrthoDB" id="2989864at2759"/>
<dbReference type="InterPro" id="IPR025363">
    <property type="entry name" value="DUF4267"/>
</dbReference>
<keyword evidence="2" id="KW-1185">Reference proteome</keyword>
<dbReference type="Proteomes" id="UP000285146">
    <property type="component" value="Unassembled WGS sequence"/>
</dbReference>
<evidence type="ECO:0000313" key="1">
    <source>
        <dbReference type="EMBL" id="ROW10659.1"/>
    </source>
</evidence>
<evidence type="ECO:0000313" key="2">
    <source>
        <dbReference type="Proteomes" id="UP000285146"/>
    </source>
</evidence>